<dbReference type="RefSeq" id="WP_141921827.1">
    <property type="nucleotide sequence ID" value="NZ_VFQC01000001.1"/>
</dbReference>
<dbReference type="OrthoDB" id="3548966at2"/>
<evidence type="ECO:0000313" key="1">
    <source>
        <dbReference type="EMBL" id="TQN30592.1"/>
    </source>
</evidence>
<gene>
    <name evidence="1" type="ORF">FHX37_0474</name>
</gene>
<evidence type="ECO:0000313" key="2">
    <source>
        <dbReference type="Proteomes" id="UP000317422"/>
    </source>
</evidence>
<proteinExistence type="predicted"/>
<organism evidence="1 2">
    <name type="scientific">Haloactinospora alba</name>
    <dbReference type="NCBI Taxonomy" id="405555"/>
    <lineage>
        <taxon>Bacteria</taxon>
        <taxon>Bacillati</taxon>
        <taxon>Actinomycetota</taxon>
        <taxon>Actinomycetes</taxon>
        <taxon>Streptosporangiales</taxon>
        <taxon>Nocardiopsidaceae</taxon>
        <taxon>Haloactinospora</taxon>
    </lineage>
</organism>
<comment type="caution">
    <text evidence="1">The sequence shown here is derived from an EMBL/GenBank/DDBJ whole genome shotgun (WGS) entry which is preliminary data.</text>
</comment>
<accession>A0A543NFI3</accession>
<dbReference type="EMBL" id="VFQC01000001">
    <property type="protein sequence ID" value="TQN30592.1"/>
    <property type="molecule type" value="Genomic_DNA"/>
</dbReference>
<dbReference type="AlphaFoldDB" id="A0A543NFI3"/>
<dbReference type="Proteomes" id="UP000317422">
    <property type="component" value="Unassembled WGS sequence"/>
</dbReference>
<sequence>MTSSQCIHDDACPVESSGVIVAWLCPDCDTQLGADFGKELQRRRDDAAFRAACTHTDVYDVTTHGDTRGRGVCTRCGQDMRETPAGGWEPT</sequence>
<reference evidence="1 2" key="1">
    <citation type="submission" date="2019-06" db="EMBL/GenBank/DDBJ databases">
        <title>Sequencing the genomes of 1000 actinobacteria strains.</title>
        <authorList>
            <person name="Klenk H.-P."/>
        </authorList>
    </citation>
    <scope>NUCLEOTIDE SEQUENCE [LARGE SCALE GENOMIC DNA]</scope>
    <source>
        <strain evidence="1 2">DSM 45015</strain>
    </source>
</reference>
<name>A0A543NFI3_9ACTN</name>
<protein>
    <submittedName>
        <fullName evidence="1">Uncharacterized protein</fullName>
    </submittedName>
</protein>
<keyword evidence="2" id="KW-1185">Reference proteome</keyword>